<evidence type="ECO:0000256" key="2">
    <source>
        <dbReference type="ARBA" id="ARBA00007467"/>
    </source>
</evidence>
<dbReference type="AlphaFoldDB" id="A0A5N6QCC9"/>
<dbReference type="PANTHER" id="PTHR10981">
    <property type="entry name" value="BATTENIN"/>
    <property type="match status" value="1"/>
</dbReference>
<dbReference type="GO" id="GO:0005773">
    <property type="term" value="C:vacuole"/>
    <property type="evidence" value="ECO:0007669"/>
    <property type="project" value="TreeGrafter"/>
</dbReference>
<accession>A0A5N6QCC9</accession>
<comment type="subcellular location">
    <subcellularLocation>
        <location evidence="1">Endomembrane system</location>
        <topology evidence="1">Multi-pass membrane protein</topology>
    </subcellularLocation>
</comment>
<dbReference type="SUPFAM" id="SSF103473">
    <property type="entry name" value="MFS general substrate transporter"/>
    <property type="match status" value="1"/>
</dbReference>
<keyword evidence="4 7" id="KW-0812">Transmembrane</keyword>
<comment type="similarity">
    <text evidence="2 7">Belongs to the battenin family.</text>
</comment>
<feature type="transmembrane region" description="Helical" evidence="7">
    <location>
        <begin position="340"/>
        <end position="359"/>
    </location>
</feature>
<dbReference type="GO" id="GO:0016020">
    <property type="term" value="C:membrane"/>
    <property type="evidence" value="ECO:0007669"/>
    <property type="project" value="UniProtKB-UniRule"/>
</dbReference>
<evidence type="ECO:0000256" key="5">
    <source>
        <dbReference type="ARBA" id="ARBA00022989"/>
    </source>
</evidence>
<dbReference type="GO" id="GO:0012505">
    <property type="term" value="C:endomembrane system"/>
    <property type="evidence" value="ECO:0007669"/>
    <property type="project" value="UniProtKB-SubCell"/>
</dbReference>
<evidence type="ECO:0008006" key="10">
    <source>
        <dbReference type="Google" id="ProtNLM"/>
    </source>
</evidence>
<keyword evidence="3" id="KW-0813">Transport</keyword>
<sequence>MGLRWRLQETCWAGAAKRMRAPTPHAPPVRAWRDPALVPASAPVVGGKAGWETLMMPITCPGCYEEEPLKLMCSLRELAIRVLTRPSAHNLSPTHPQDSTRSTVKTSSVLHAFHPQSPPCPSSWRGSFQPASTYARCTHLTCHLQRLCLGLGRATMLPFPGSPGATWASYKTHISASLASHTFRTFVAFWMLGLINNVLYVIILSAAVDLVGSSVPIGLVLLADVFPSFITKLIAPYCIHVVPYGVRVTAFVAISACGMLLVATSPDAQDASTVALKLFGVALASVSSGGGELSFLGLTHFYPRISLAAWGSGTGGAGLVGAGAYVLATTSFGLTSKTTLLAFSFLPVFMLLSYFVILPTQSSSDVLYRALPEPVAEDSAVHTSPTTLDDHDSLLGQAPPSFGSPWQALHANLLRARKLFLPYMLPLLLVYVAEYTINQGVAPTLLFPLRETPFHHFRDFYPAYNAIYQVGVFISRSSIAFLRVHHLYAPSCLQILNLALLTAHSLFGILGNVWVIFLVVFWEGLLGGLVYVNTFAEITENVPPEDREFSLSATTVSDSGGICIAALLSMGFETYLCDWQVARGQDYCRMSI</sequence>
<keyword evidence="9" id="KW-1185">Reference proteome</keyword>
<dbReference type="Proteomes" id="UP000327013">
    <property type="component" value="Chromosome 1"/>
</dbReference>
<dbReference type="Gene3D" id="1.20.1250.20">
    <property type="entry name" value="MFS general substrate transporter like domains"/>
    <property type="match status" value="1"/>
</dbReference>
<dbReference type="InterPro" id="IPR003492">
    <property type="entry name" value="Battenin_disease_Cln3"/>
</dbReference>
<feature type="transmembrane region" description="Helical" evidence="7">
    <location>
        <begin position="187"/>
        <end position="208"/>
    </location>
</feature>
<feature type="transmembrane region" description="Helical" evidence="7">
    <location>
        <begin position="419"/>
        <end position="437"/>
    </location>
</feature>
<dbReference type="InterPro" id="IPR036259">
    <property type="entry name" value="MFS_trans_sf"/>
</dbReference>
<dbReference type="PANTHER" id="PTHR10981:SF0">
    <property type="entry name" value="BATTENIN"/>
    <property type="match status" value="1"/>
</dbReference>
<dbReference type="OrthoDB" id="1744636at2759"/>
<feature type="transmembrane region" description="Helical" evidence="7">
    <location>
        <begin position="241"/>
        <end position="262"/>
    </location>
</feature>
<reference evidence="8 9" key="1">
    <citation type="submission" date="2019-06" db="EMBL/GenBank/DDBJ databases">
        <title>A chromosomal-level reference genome of Carpinus fangiana (Coryloideae, Betulaceae).</title>
        <authorList>
            <person name="Yang X."/>
            <person name="Wang Z."/>
            <person name="Zhang L."/>
            <person name="Hao G."/>
            <person name="Liu J."/>
            <person name="Yang Y."/>
        </authorList>
    </citation>
    <scope>NUCLEOTIDE SEQUENCE [LARGE SCALE GENOMIC DNA]</scope>
    <source>
        <strain evidence="8">Cfa_2016G</strain>
        <tissue evidence="8">Leaf</tissue>
    </source>
</reference>
<proteinExistence type="inferred from homology"/>
<organism evidence="8 9">
    <name type="scientific">Carpinus fangiana</name>
    <dbReference type="NCBI Taxonomy" id="176857"/>
    <lineage>
        <taxon>Eukaryota</taxon>
        <taxon>Viridiplantae</taxon>
        <taxon>Streptophyta</taxon>
        <taxon>Embryophyta</taxon>
        <taxon>Tracheophyta</taxon>
        <taxon>Spermatophyta</taxon>
        <taxon>Magnoliopsida</taxon>
        <taxon>eudicotyledons</taxon>
        <taxon>Gunneridae</taxon>
        <taxon>Pentapetalae</taxon>
        <taxon>rosids</taxon>
        <taxon>fabids</taxon>
        <taxon>Fagales</taxon>
        <taxon>Betulaceae</taxon>
        <taxon>Carpinus</taxon>
    </lineage>
</organism>
<keyword evidence="6 7" id="KW-0472">Membrane</keyword>
<dbReference type="PRINTS" id="PR01315">
    <property type="entry name" value="BATTENIN"/>
</dbReference>
<keyword evidence="5 7" id="KW-1133">Transmembrane helix</keyword>
<feature type="transmembrane region" description="Helical" evidence="7">
    <location>
        <begin position="214"/>
        <end position="234"/>
    </location>
</feature>
<evidence type="ECO:0000256" key="4">
    <source>
        <dbReference type="ARBA" id="ARBA00022692"/>
    </source>
</evidence>
<evidence type="ECO:0000256" key="1">
    <source>
        <dbReference type="ARBA" id="ARBA00004127"/>
    </source>
</evidence>
<feature type="transmembrane region" description="Helical" evidence="7">
    <location>
        <begin position="307"/>
        <end position="328"/>
    </location>
</feature>
<name>A0A5N6QCC9_9ROSI</name>
<dbReference type="Pfam" id="PF02487">
    <property type="entry name" value="CLN3"/>
    <property type="match status" value="1"/>
</dbReference>
<feature type="transmembrane region" description="Helical" evidence="7">
    <location>
        <begin position="496"/>
        <end position="522"/>
    </location>
</feature>
<evidence type="ECO:0000256" key="7">
    <source>
        <dbReference type="RuleBase" id="RU361113"/>
    </source>
</evidence>
<dbReference type="EMBL" id="CM017321">
    <property type="protein sequence ID" value="KAE7996948.1"/>
    <property type="molecule type" value="Genomic_DNA"/>
</dbReference>
<evidence type="ECO:0000313" key="9">
    <source>
        <dbReference type="Proteomes" id="UP000327013"/>
    </source>
</evidence>
<protein>
    <recommendedName>
        <fullName evidence="10">Protein BTN</fullName>
    </recommendedName>
</protein>
<evidence type="ECO:0000313" key="8">
    <source>
        <dbReference type="EMBL" id="KAE7996948.1"/>
    </source>
</evidence>
<feature type="transmembrane region" description="Helical" evidence="7">
    <location>
        <begin position="466"/>
        <end position="484"/>
    </location>
</feature>
<dbReference type="GO" id="GO:0051453">
    <property type="term" value="P:regulation of intracellular pH"/>
    <property type="evidence" value="ECO:0007669"/>
    <property type="project" value="TreeGrafter"/>
</dbReference>
<evidence type="ECO:0000256" key="6">
    <source>
        <dbReference type="ARBA" id="ARBA00023136"/>
    </source>
</evidence>
<gene>
    <name evidence="8" type="ORF">FH972_001624</name>
</gene>
<evidence type="ECO:0000256" key="3">
    <source>
        <dbReference type="ARBA" id="ARBA00022448"/>
    </source>
</evidence>
<feature type="transmembrane region" description="Helical" evidence="7">
    <location>
        <begin position="274"/>
        <end position="295"/>
    </location>
</feature>